<sequence length="148" mass="18007">MAMIFPIELDEVTKAILQRIMTHKREWEDMKKRMKWSFILFLFSLTLFGLYIYQTVVIPNHSSTERMVVAAIDDERIFWFTAFVGSLGWFVSFYKKKSDKAEQDFHALRCEFIQKSSELLEKRAWEKRHVLYEWMKETYDISLYHENK</sequence>
<dbReference type="KEGG" id="afl:Aflv_1062"/>
<keyword evidence="1" id="KW-1133">Transmembrane helix</keyword>
<feature type="transmembrane region" description="Helical" evidence="1">
    <location>
        <begin position="77"/>
        <end position="94"/>
    </location>
</feature>
<evidence type="ECO:0000313" key="3">
    <source>
        <dbReference type="Proteomes" id="UP000000742"/>
    </source>
</evidence>
<keyword evidence="1" id="KW-0812">Transmembrane</keyword>
<dbReference type="HOGENOM" id="CLU_144626_0_0_9"/>
<dbReference type="Pfam" id="PF10864">
    <property type="entry name" value="DUF2663"/>
    <property type="match status" value="1"/>
</dbReference>
<organism evidence="2 3">
    <name type="scientific">Anoxybacillus flavithermus (strain DSM 21510 / WK1)</name>
    <dbReference type="NCBI Taxonomy" id="491915"/>
    <lineage>
        <taxon>Bacteria</taxon>
        <taxon>Bacillati</taxon>
        <taxon>Bacillota</taxon>
        <taxon>Bacilli</taxon>
        <taxon>Bacillales</taxon>
        <taxon>Anoxybacillaceae</taxon>
        <taxon>Anoxybacillus</taxon>
    </lineage>
</organism>
<evidence type="ECO:0000313" key="2">
    <source>
        <dbReference type="EMBL" id="ACJ33438.1"/>
    </source>
</evidence>
<keyword evidence="1" id="KW-0472">Membrane</keyword>
<protein>
    <submittedName>
        <fullName evidence="2">Uncharacterized membrane protein</fullName>
    </submittedName>
</protein>
<evidence type="ECO:0000256" key="1">
    <source>
        <dbReference type="SAM" id="Phobius"/>
    </source>
</evidence>
<proteinExistence type="predicted"/>
<dbReference type="Proteomes" id="UP000000742">
    <property type="component" value="Chromosome"/>
</dbReference>
<dbReference type="AlphaFoldDB" id="B7GHL6"/>
<name>B7GHL6_ANOFW</name>
<dbReference type="InterPro" id="IPR020210">
    <property type="entry name" value="Uncharacterised_YpbF_TM"/>
</dbReference>
<dbReference type="eggNOG" id="ENOG50338GN">
    <property type="taxonomic scope" value="Bacteria"/>
</dbReference>
<reference evidence="2 3" key="1">
    <citation type="journal article" date="2008" name="Genome Biol.">
        <title>Encapsulated in silica: genome, proteome and physiology of the thermophilic bacterium Anoxybacillus flavithermus WK1.</title>
        <authorList>
            <person name="Saw J.H."/>
            <person name="Mountain B.W."/>
            <person name="Feng L."/>
            <person name="Omelchenko M.V."/>
            <person name="Hou S."/>
            <person name="Saito J.A."/>
            <person name="Stott M.B."/>
            <person name="Li D."/>
            <person name="Zhao G."/>
            <person name="Wu J."/>
            <person name="Galperin M.Y."/>
            <person name="Koonin E.V."/>
            <person name="Makarova K.S."/>
            <person name="Wolf Y.I."/>
            <person name="Rigden D.J."/>
            <person name="Dunfield P.F."/>
            <person name="Wang L."/>
            <person name="Alam M."/>
        </authorList>
    </citation>
    <scope>NUCLEOTIDE SEQUENCE [LARGE SCALE GENOMIC DNA]</scope>
    <source>
        <strain evidence="3">DSM 21510 / WK1</strain>
    </source>
</reference>
<accession>B7GHL6</accession>
<gene>
    <name evidence="2" type="ordered locus">Aflv_1062</name>
</gene>
<feature type="transmembrane region" description="Helical" evidence="1">
    <location>
        <begin position="38"/>
        <end position="57"/>
    </location>
</feature>
<dbReference type="EMBL" id="CP000922">
    <property type="protein sequence ID" value="ACJ33438.1"/>
    <property type="molecule type" value="Genomic_DNA"/>
</dbReference>
<dbReference type="STRING" id="491915.Aflv_1062"/>